<evidence type="ECO:0000313" key="2">
    <source>
        <dbReference type="Proteomes" id="UP000095280"/>
    </source>
</evidence>
<accession>A0A1I8HD72</accession>
<evidence type="ECO:0000313" key="3">
    <source>
        <dbReference type="WBParaSite" id="maker-uti_cns_0005520-snap-gene-0.2-mRNA-1"/>
    </source>
</evidence>
<feature type="region of interest" description="Disordered" evidence="1">
    <location>
        <begin position="1"/>
        <end position="36"/>
    </location>
</feature>
<reference evidence="3" key="1">
    <citation type="submission" date="2016-11" db="UniProtKB">
        <authorList>
            <consortium name="WormBaseParasite"/>
        </authorList>
    </citation>
    <scope>IDENTIFICATION</scope>
</reference>
<keyword evidence="2" id="KW-1185">Reference proteome</keyword>
<sequence>ESCSQPVIRQLAEPERTQSEVMGLSRGDRQPQQPQRLSKRAWSIAALTAPVTGVRKPARGPSHPVQRVRLRCISLLSLCEPPEVTTASLFDMVAL</sequence>
<name>A0A1I8HD72_9PLAT</name>
<proteinExistence type="predicted"/>
<organism evidence="2 3">
    <name type="scientific">Macrostomum lignano</name>
    <dbReference type="NCBI Taxonomy" id="282301"/>
    <lineage>
        <taxon>Eukaryota</taxon>
        <taxon>Metazoa</taxon>
        <taxon>Spiralia</taxon>
        <taxon>Lophotrochozoa</taxon>
        <taxon>Platyhelminthes</taxon>
        <taxon>Rhabditophora</taxon>
        <taxon>Macrostomorpha</taxon>
        <taxon>Macrostomida</taxon>
        <taxon>Macrostomidae</taxon>
        <taxon>Macrostomum</taxon>
    </lineage>
</organism>
<evidence type="ECO:0000256" key="1">
    <source>
        <dbReference type="SAM" id="MobiDB-lite"/>
    </source>
</evidence>
<dbReference type="AlphaFoldDB" id="A0A1I8HD72"/>
<protein>
    <submittedName>
        <fullName evidence="3">Protein phosphatase 1 regulatory subunit 35</fullName>
    </submittedName>
</protein>
<dbReference type="Proteomes" id="UP000095280">
    <property type="component" value="Unplaced"/>
</dbReference>
<dbReference type="WBParaSite" id="maker-uti_cns_0005520-snap-gene-0.2-mRNA-1">
    <property type="protein sequence ID" value="maker-uti_cns_0005520-snap-gene-0.2-mRNA-1"/>
    <property type="gene ID" value="maker-uti_cns_0005520-snap-gene-0.2"/>
</dbReference>